<protein>
    <recommendedName>
        <fullName evidence="4">lipopolysaccharide heptosyltransferase II</fullName>
        <ecNumber evidence="4">2.4.99.24</ecNumber>
    </recommendedName>
</protein>
<evidence type="ECO:0000313" key="7">
    <source>
        <dbReference type="Proteomes" id="UP000092952"/>
    </source>
</evidence>
<gene>
    <name evidence="6" type="ORF">PG2T_13365</name>
</gene>
<dbReference type="EMBL" id="CP014671">
    <property type="protein sequence ID" value="ANX05643.1"/>
    <property type="molecule type" value="Genomic_DNA"/>
</dbReference>
<dbReference type="GO" id="GO:0008713">
    <property type="term" value="F:ADP-heptose-lipopolysaccharide heptosyltransferase activity"/>
    <property type="evidence" value="ECO:0007669"/>
    <property type="project" value="UniProtKB-EC"/>
</dbReference>
<dbReference type="EC" id="2.4.99.24" evidence="4"/>
<keyword evidence="1" id="KW-0328">Glycosyltransferase</keyword>
<organism evidence="6 7">
    <name type="scientific">Immundisolibacter cernigliae</name>
    <dbReference type="NCBI Taxonomy" id="1810504"/>
    <lineage>
        <taxon>Bacteria</taxon>
        <taxon>Pseudomonadati</taxon>
        <taxon>Pseudomonadota</taxon>
        <taxon>Gammaproteobacteria</taxon>
        <taxon>Immundisolibacterales</taxon>
        <taxon>Immundisolibacteraceae</taxon>
        <taxon>Immundisolibacter</taxon>
    </lineage>
</organism>
<comment type="catalytic activity">
    <reaction evidence="5">
        <text>an L-alpha-D-Hep-(1-&gt;5)-[alpha-Kdo-(2-&gt;4)]-alpha-Kdo-(2-&gt;6)-lipid A + ADP-L-glycero-beta-D-manno-heptose = an L-alpha-D-Hep-(1-&gt;3)-L-alpha-D-Hep-(1-&gt;5)-[alpha-Kdo-(2-&gt;4)]-alpha-Kdo-(2-&gt;6)-lipid A + ADP + H(+)</text>
        <dbReference type="Rhea" id="RHEA:74071"/>
        <dbReference type="ChEBI" id="CHEBI:15378"/>
        <dbReference type="ChEBI" id="CHEBI:61506"/>
        <dbReference type="ChEBI" id="CHEBI:193068"/>
        <dbReference type="ChEBI" id="CHEBI:193069"/>
        <dbReference type="ChEBI" id="CHEBI:456216"/>
        <dbReference type="EC" id="2.4.99.24"/>
    </reaction>
</comment>
<dbReference type="InParanoid" id="A0A1B1YY97"/>
<comment type="similarity">
    <text evidence="3">Belongs to the glycosyltransferase 9 family.</text>
</comment>
<dbReference type="InterPro" id="IPR051199">
    <property type="entry name" value="LPS_LOS_Heptosyltrfase"/>
</dbReference>
<evidence type="ECO:0000256" key="2">
    <source>
        <dbReference type="ARBA" id="ARBA00022679"/>
    </source>
</evidence>
<reference evidence="7" key="1">
    <citation type="submission" date="2016-03" db="EMBL/GenBank/DDBJ databases">
        <title>Complete genome sequence of Solimmundus cernigliae, representing a novel lineage of polycyclic aromatic hydrocarbon degraders within the Gammaproteobacteria.</title>
        <authorList>
            <person name="Singleton D.R."/>
            <person name="Dickey A.N."/>
            <person name="Scholl E.H."/>
            <person name="Wright F.A."/>
            <person name="Aitken M.D."/>
        </authorList>
    </citation>
    <scope>NUCLEOTIDE SEQUENCE [LARGE SCALE GENOMIC DNA]</scope>
    <source>
        <strain evidence="7">TR3.2</strain>
    </source>
</reference>
<dbReference type="SUPFAM" id="SSF53756">
    <property type="entry name" value="UDP-Glycosyltransferase/glycogen phosphorylase"/>
    <property type="match status" value="1"/>
</dbReference>
<dbReference type="InterPro" id="IPR011910">
    <property type="entry name" value="RfaF"/>
</dbReference>
<keyword evidence="7" id="KW-1185">Reference proteome</keyword>
<evidence type="ECO:0000256" key="5">
    <source>
        <dbReference type="ARBA" id="ARBA00047503"/>
    </source>
</evidence>
<dbReference type="AlphaFoldDB" id="A0A1B1YY97"/>
<dbReference type="CDD" id="cd03789">
    <property type="entry name" value="GT9_LPS_heptosyltransferase"/>
    <property type="match status" value="1"/>
</dbReference>
<dbReference type="NCBIfam" id="TIGR02195">
    <property type="entry name" value="heptsyl_trn_II"/>
    <property type="match status" value="1"/>
</dbReference>
<dbReference type="KEGG" id="gbi:PG2T_13365"/>
<dbReference type="PANTHER" id="PTHR30160:SF7">
    <property type="entry name" value="ADP-HEPTOSE--LPS HEPTOSYLTRANSFERASE 2"/>
    <property type="match status" value="1"/>
</dbReference>
<dbReference type="OrthoDB" id="9797795at2"/>
<dbReference type="STRING" id="1810504.PG2T_13365"/>
<evidence type="ECO:0000256" key="1">
    <source>
        <dbReference type="ARBA" id="ARBA00022676"/>
    </source>
</evidence>
<dbReference type="Pfam" id="PF01075">
    <property type="entry name" value="Glyco_transf_9"/>
    <property type="match status" value="1"/>
</dbReference>
<evidence type="ECO:0000256" key="3">
    <source>
        <dbReference type="ARBA" id="ARBA00043995"/>
    </source>
</evidence>
<name>A0A1B1YY97_9GAMM</name>
<dbReference type="GO" id="GO:0009244">
    <property type="term" value="P:lipopolysaccharide core region biosynthetic process"/>
    <property type="evidence" value="ECO:0007669"/>
    <property type="project" value="TreeGrafter"/>
</dbReference>
<dbReference type="InterPro" id="IPR002201">
    <property type="entry name" value="Glyco_trans_9"/>
</dbReference>
<evidence type="ECO:0000256" key="4">
    <source>
        <dbReference type="ARBA" id="ARBA00044042"/>
    </source>
</evidence>
<dbReference type="Proteomes" id="UP000092952">
    <property type="component" value="Chromosome"/>
</dbReference>
<dbReference type="Gene3D" id="3.40.50.2000">
    <property type="entry name" value="Glycogen Phosphorylase B"/>
    <property type="match status" value="2"/>
</dbReference>
<dbReference type="PANTHER" id="PTHR30160">
    <property type="entry name" value="TETRAACYLDISACCHARIDE 4'-KINASE-RELATED"/>
    <property type="match status" value="1"/>
</dbReference>
<dbReference type="FunFam" id="3.40.50.2000:FF:000023">
    <property type="entry name" value="ADP-heptose--LPS heptosyltransferase II"/>
    <property type="match status" value="1"/>
</dbReference>
<dbReference type="FunCoup" id="A0A1B1YY97">
    <property type="interactions" value="209"/>
</dbReference>
<evidence type="ECO:0000313" key="6">
    <source>
        <dbReference type="EMBL" id="ANX05643.1"/>
    </source>
</evidence>
<dbReference type="GO" id="GO:0005829">
    <property type="term" value="C:cytosol"/>
    <property type="evidence" value="ECO:0007669"/>
    <property type="project" value="TreeGrafter"/>
</dbReference>
<proteinExistence type="inferred from homology"/>
<accession>A0A1B1YY97</accession>
<keyword evidence="2 6" id="KW-0808">Transferase</keyword>
<sequence>MVMIEPLLALLKQRRPAPAIDVLAPAWSRPLLARMAQVRHAIDLPIGHGALALAERWRLGRPLRGQYRQAIVLPGSWKSALIPLFARIRTRTGFVRELRYGVLNDTRRLDKRALPMTVQRFAALGLDPGAPLPTDLRPRLQCDPAAMAGTLAALGLDGRAQRVLVLCVGAEYGPAKRWPAQHFAAVARHYRAQGWQVWLLGSAKDAPATAAVNAAADDGCVDLAGRTNLGQACDLIAAADLVVSNDSGLMHVAAALGRPLVAVYGSSDPGFTPPLSDRARVLSLDLPCSPCFERECPLGHLRCLNDLAPAQVLAAAAELLA</sequence>